<name>A0A6C0H0Z2_9ZZZZ</name>
<reference evidence="2" key="1">
    <citation type="journal article" date="2020" name="Nature">
        <title>Giant virus diversity and host interactions through global metagenomics.</title>
        <authorList>
            <person name="Schulz F."/>
            <person name="Roux S."/>
            <person name="Paez-Espino D."/>
            <person name="Jungbluth S."/>
            <person name="Walsh D.A."/>
            <person name="Denef V.J."/>
            <person name="McMahon K.D."/>
            <person name="Konstantinidis K.T."/>
            <person name="Eloe-Fadrosh E.A."/>
            <person name="Kyrpides N.C."/>
            <person name="Woyke T."/>
        </authorList>
    </citation>
    <scope>NUCLEOTIDE SEQUENCE</scope>
    <source>
        <strain evidence="2">GVMAG-M-3300023179-4</strain>
    </source>
</reference>
<dbReference type="AlphaFoldDB" id="A0A6C0H0Z2"/>
<dbReference type="EMBL" id="MN739838">
    <property type="protein sequence ID" value="QHT74109.1"/>
    <property type="molecule type" value="Genomic_DNA"/>
</dbReference>
<protein>
    <submittedName>
        <fullName evidence="2">Uncharacterized protein</fullName>
    </submittedName>
</protein>
<evidence type="ECO:0000256" key="1">
    <source>
        <dbReference type="SAM" id="Coils"/>
    </source>
</evidence>
<feature type="coiled-coil region" evidence="1">
    <location>
        <begin position="22"/>
        <end position="56"/>
    </location>
</feature>
<sequence length="190" mass="21923">MPLPKTIKIHRTIVQEFEVINHTDLKTKLQQAILILEQYKKEHPDYAKLVDDLKNKDNCNDLRKSFNDILQLSGFPQAIIDKNLAPLEDEPQEIIDQDAKDIAQQLIDEGFKGVSSNLPGNCGVTSNMIPKYCYYKPASDKRGDKFIIERHPKLITEGKRQWATTESKLKTTKEKYDLMIQKLNELNNLI</sequence>
<evidence type="ECO:0000313" key="2">
    <source>
        <dbReference type="EMBL" id="QHT74109.1"/>
    </source>
</evidence>
<accession>A0A6C0H0Z2</accession>
<organism evidence="2">
    <name type="scientific">viral metagenome</name>
    <dbReference type="NCBI Taxonomy" id="1070528"/>
    <lineage>
        <taxon>unclassified sequences</taxon>
        <taxon>metagenomes</taxon>
        <taxon>organismal metagenomes</taxon>
    </lineage>
</organism>
<keyword evidence="1" id="KW-0175">Coiled coil</keyword>
<proteinExistence type="predicted"/>